<feature type="compositionally biased region" description="Polar residues" evidence="1">
    <location>
        <begin position="382"/>
        <end position="404"/>
    </location>
</feature>
<name>A0A8H5U3Z9_FUSHE</name>
<comment type="caution">
    <text evidence="3">The sequence shown here is derived from an EMBL/GenBank/DDBJ whole genome shotgun (WGS) entry which is preliminary data.</text>
</comment>
<gene>
    <name evidence="3" type="ORF">FHETE_804</name>
</gene>
<evidence type="ECO:0000256" key="1">
    <source>
        <dbReference type="SAM" id="MobiDB-lite"/>
    </source>
</evidence>
<sequence>MAIPYPEGEVFFARSVLRNSNPNHYQADNVEHFYSHFMVEYIWNVEADHGSKNANSPHGHSHPRSGYSIVRGGGIQAWFMTMLMPTKDERWVWIDMLTPIRAIYIPVAHSASEDHPGLSTWLQVSFVQPKNISIWREGSTFTGHQTDSQNGLRVYRNFTVGFDFTGLTELLCCPRQFRKVNVFQAKFVKIVPASNIRTVSVAASYNDAYDFDWATITRAHSGLNIEWGKGEQGSWFEDFFKNALTFGIGFIPGIGPMLAIAFSLTWTAIRDPDKFMHELSLWVPSVKIPELFDRDVRASAGRIKGLVHESMWQSRSTQAVVAANKYEAEEKQEKEASGGVQSYFEYAGKELKIDQAKYDKTEGDAEPGEIIAEIEPRDFTEGGSTSDDLQTSTNKSGDAWTNTPAEVLVKE</sequence>
<keyword evidence="2" id="KW-1133">Transmembrane helix</keyword>
<proteinExistence type="predicted"/>
<dbReference type="Proteomes" id="UP000567885">
    <property type="component" value="Unassembled WGS sequence"/>
</dbReference>
<dbReference type="OrthoDB" id="4770905at2759"/>
<reference evidence="3 4" key="1">
    <citation type="submission" date="2020-05" db="EMBL/GenBank/DDBJ databases">
        <title>Identification and distribution of gene clusters putatively required for synthesis of sphingolipid metabolism inhibitors in phylogenetically diverse species of the filamentous fungus Fusarium.</title>
        <authorList>
            <person name="Kim H.-S."/>
            <person name="Busman M."/>
            <person name="Brown D.W."/>
            <person name="Divon H."/>
            <person name="Uhlig S."/>
            <person name="Proctor R.H."/>
        </authorList>
    </citation>
    <scope>NUCLEOTIDE SEQUENCE [LARGE SCALE GENOMIC DNA]</scope>
    <source>
        <strain evidence="3 4">NRRL 20693</strain>
    </source>
</reference>
<evidence type="ECO:0000256" key="2">
    <source>
        <dbReference type="SAM" id="Phobius"/>
    </source>
</evidence>
<protein>
    <submittedName>
        <fullName evidence="3">Uncharacterized protein</fullName>
    </submittedName>
</protein>
<organism evidence="3 4">
    <name type="scientific">Fusarium heterosporum</name>
    <dbReference type="NCBI Taxonomy" id="42747"/>
    <lineage>
        <taxon>Eukaryota</taxon>
        <taxon>Fungi</taxon>
        <taxon>Dikarya</taxon>
        <taxon>Ascomycota</taxon>
        <taxon>Pezizomycotina</taxon>
        <taxon>Sordariomycetes</taxon>
        <taxon>Hypocreomycetidae</taxon>
        <taxon>Hypocreales</taxon>
        <taxon>Nectriaceae</taxon>
        <taxon>Fusarium</taxon>
        <taxon>Fusarium heterosporum species complex</taxon>
    </lineage>
</organism>
<keyword evidence="2" id="KW-0812">Transmembrane</keyword>
<keyword evidence="2" id="KW-0472">Membrane</keyword>
<dbReference type="EMBL" id="JAAGWQ010000012">
    <property type="protein sequence ID" value="KAF5679387.1"/>
    <property type="molecule type" value="Genomic_DNA"/>
</dbReference>
<feature type="region of interest" description="Disordered" evidence="1">
    <location>
        <begin position="358"/>
        <end position="411"/>
    </location>
</feature>
<accession>A0A8H5U3Z9</accession>
<keyword evidence="4" id="KW-1185">Reference proteome</keyword>
<evidence type="ECO:0000313" key="4">
    <source>
        <dbReference type="Proteomes" id="UP000567885"/>
    </source>
</evidence>
<feature type="transmembrane region" description="Helical" evidence="2">
    <location>
        <begin position="246"/>
        <end position="269"/>
    </location>
</feature>
<evidence type="ECO:0000313" key="3">
    <source>
        <dbReference type="EMBL" id="KAF5679387.1"/>
    </source>
</evidence>
<dbReference type="AlphaFoldDB" id="A0A8H5U3Z9"/>